<dbReference type="AlphaFoldDB" id="A0A2P2J4V8"/>
<dbReference type="EMBL" id="GGEC01008029">
    <property type="protein sequence ID" value="MBW88512.1"/>
    <property type="molecule type" value="Transcribed_RNA"/>
</dbReference>
<name>A0A2P2J4V8_RHIMU</name>
<evidence type="ECO:0000313" key="1">
    <source>
        <dbReference type="EMBL" id="MBW88512.1"/>
    </source>
</evidence>
<accession>A0A2P2J4V8</accession>
<sequence length="40" mass="4570">MQLHNLDATKLIQKSTESSQYVSILLLIIITSELLLQKGW</sequence>
<protein>
    <submittedName>
        <fullName evidence="1">Uncharacterized protein</fullName>
    </submittedName>
</protein>
<reference evidence="1" key="1">
    <citation type="submission" date="2018-02" db="EMBL/GenBank/DDBJ databases">
        <title>Rhizophora mucronata_Transcriptome.</title>
        <authorList>
            <person name="Meera S.P."/>
            <person name="Sreeshan A."/>
            <person name="Augustine A."/>
        </authorList>
    </citation>
    <scope>NUCLEOTIDE SEQUENCE</scope>
    <source>
        <tissue evidence="1">Leaf</tissue>
    </source>
</reference>
<proteinExistence type="predicted"/>
<organism evidence="1">
    <name type="scientific">Rhizophora mucronata</name>
    <name type="common">Asiatic mangrove</name>
    <dbReference type="NCBI Taxonomy" id="61149"/>
    <lineage>
        <taxon>Eukaryota</taxon>
        <taxon>Viridiplantae</taxon>
        <taxon>Streptophyta</taxon>
        <taxon>Embryophyta</taxon>
        <taxon>Tracheophyta</taxon>
        <taxon>Spermatophyta</taxon>
        <taxon>Magnoliopsida</taxon>
        <taxon>eudicotyledons</taxon>
        <taxon>Gunneridae</taxon>
        <taxon>Pentapetalae</taxon>
        <taxon>rosids</taxon>
        <taxon>fabids</taxon>
        <taxon>Malpighiales</taxon>
        <taxon>Rhizophoraceae</taxon>
        <taxon>Rhizophora</taxon>
    </lineage>
</organism>